<organism evidence="2 3">
    <name type="scientific">Suhomyces tanzawaensis NRRL Y-17324</name>
    <dbReference type="NCBI Taxonomy" id="984487"/>
    <lineage>
        <taxon>Eukaryota</taxon>
        <taxon>Fungi</taxon>
        <taxon>Dikarya</taxon>
        <taxon>Ascomycota</taxon>
        <taxon>Saccharomycotina</taxon>
        <taxon>Pichiomycetes</taxon>
        <taxon>Debaryomycetaceae</taxon>
        <taxon>Suhomyces</taxon>
    </lineage>
</organism>
<dbReference type="EMBL" id="KV453911">
    <property type="protein sequence ID" value="ODV79608.1"/>
    <property type="molecule type" value="Genomic_DNA"/>
</dbReference>
<protein>
    <submittedName>
        <fullName evidence="2">Uncharacterized protein</fullName>
    </submittedName>
</protein>
<accession>A0A1E4SJD9</accession>
<evidence type="ECO:0000256" key="1">
    <source>
        <dbReference type="SAM" id="MobiDB-lite"/>
    </source>
</evidence>
<dbReference type="OrthoDB" id="4018787at2759"/>
<dbReference type="GeneID" id="30982644"/>
<proteinExistence type="predicted"/>
<name>A0A1E4SJD9_9ASCO</name>
<evidence type="ECO:0000313" key="2">
    <source>
        <dbReference type="EMBL" id="ODV79608.1"/>
    </source>
</evidence>
<evidence type="ECO:0000313" key="3">
    <source>
        <dbReference type="Proteomes" id="UP000094285"/>
    </source>
</evidence>
<feature type="non-terminal residue" evidence="2">
    <location>
        <position position="702"/>
    </location>
</feature>
<dbReference type="RefSeq" id="XP_020064730.1">
    <property type="nucleotide sequence ID" value="XM_020208507.1"/>
</dbReference>
<feature type="region of interest" description="Disordered" evidence="1">
    <location>
        <begin position="464"/>
        <end position="502"/>
    </location>
</feature>
<dbReference type="Proteomes" id="UP000094285">
    <property type="component" value="Unassembled WGS sequence"/>
</dbReference>
<reference evidence="3" key="1">
    <citation type="submission" date="2016-05" db="EMBL/GenBank/DDBJ databases">
        <title>Comparative genomics of biotechnologically important yeasts.</title>
        <authorList>
            <consortium name="DOE Joint Genome Institute"/>
            <person name="Riley R."/>
            <person name="Haridas S."/>
            <person name="Wolfe K.H."/>
            <person name="Lopes M.R."/>
            <person name="Hittinger C.T."/>
            <person name="Goker M."/>
            <person name="Salamov A."/>
            <person name="Wisecaver J."/>
            <person name="Long T.M."/>
            <person name="Aerts A.L."/>
            <person name="Barry K."/>
            <person name="Choi C."/>
            <person name="Clum A."/>
            <person name="Coughlan A.Y."/>
            <person name="Deshpande S."/>
            <person name="Douglass A.P."/>
            <person name="Hanson S.J."/>
            <person name="Klenk H.-P."/>
            <person name="Labutti K."/>
            <person name="Lapidus A."/>
            <person name="Lindquist E."/>
            <person name="Lipzen A."/>
            <person name="Meier-Kolthoff J.P."/>
            <person name="Ohm R.A."/>
            <person name="Otillar R.P."/>
            <person name="Pangilinan J."/>
            <person name="Peng Y."/>
            <person name="Rokas A."/>
            <person name="Rosa C.A."/>
            <person name="Scheuner C."/>
            <person name="Sibirny A.A."/>
            <person name="Slot J.C."/>
            <person name="Stielow J.B."/>
            <person name="Sun H."/>
            <person name="Kurtzman C.P."/>
            <person name="Blackwell M."/>
            <person name="Grigoriev I.V."/>
            <person name="Jeffries T.W."/>
        </authorList>
    </citation>
    <scope>NUCLEOTIDE SEQUENCE [LARGE SCALE GENOMIC DNA]</scope>
    <source>
        <strain evidence="3">NRRL Y-17324</strain>
    </source>
</reference>
<sequence length="702" mass="80151">MNRPFELSLSVREINRTEETQAYHLEDQYKINVTLEHNIYSLLHLIWLFSADRSLKPMLLKIYYQERRIYGPERLCDVLDTSEVPTDISEDDFVLEVDYEMFDHPSLGVAEPVEDLFDLEVRWNDFHGRIHTLRYREGLLFEVRTLKDYIIQDSERYANSRMIDQGSLTVKLQPSGKILDDLFNMRRNLGLDVTPLHPVAIEVQISFNTRFHIKVESNISQLQEESSLFEVNNGTTVSELRRQIIARLDQFSVRRTFEDELIMFYQELALTGTGNLMLELGTRPTQAQNKIYKIRVDTSSTVSGSNGLLSREFLNDLRGPNRFEFLPRRPAQQNGSVQPEQPILPIDPTRIVFENGVEWNLAGETYERIRPNPNTLTTTERNQQELLVDQSDISSLDYEFSLKIEDQVKLVSLNTSQCIIVDKGDHTPYLLLNPSGAAKLCLHFGLPNGDALIQQVQVLMYEPANRPGNASNQPPSVPTPLPTPTTNNSTGTSGNSAPRPSADGATAALVRVFNLLFVGYEAPGNRAVLFVLKSLLVMKLLGIELPLEVWKIVIAYGVVGTLLYLTIFKGTEIAASIEEHFPENNQVRQPWVIRPILVLGKVMRFTSRATSGVSRSIGNEVIHVLVARTRDFEYILDSRQGGAWSRWWYRVRDGGANAWKDALMWGVTFLPDWDQRIVELTEAWRKDEMAELERRVDLEAQL</sequence>
<keyword evidence="3" id="KW-1185">Reference proteome</keyword>
<dbReference type="AlphaFoldDB" id="A0A1E4SJD9"/>
<feature type="compositionally biased region" description="Low complexity" evidence="1">
    <location>
        <begin position="484"/>
        <end position="496"/>
    </location>
</feature>
<gene>
    <name evidence="2" type="ORF">CANTADRAFT_33357</name>
</gene>